<dbReference type="AlphaFoldDB" id="A0A1E3NN30"/>
<dbReference type="SUPFAM" id="SSF52540">
    <property type="entry name" value="P-loop containing nucleoside triphosphate hydrolases"/>
    <property type="match status" value="1"/>
</dbReference>
<evidence type="ECO:0000256" key="2">
    <source>
        <dbReference type="ARBA" id="ARBA00022705"/>
    </source>
</evidence>
<organism evidence="5 6">
    <name type="scientific">Pichia membranifaciens NRRL Y-2026</name>
    <dbReference type="NCBI Taxonomy" id="763406"/>
    <lineage>
        <taxon>Eukaryota</taxon>
        <taxon>Fungi</taxon>
        <taxon>Dikarya</taxon>
        <taxon>Ascomycota</taxon>
        <taxon>Saccharomycotina</taxon>
        <taxon>Pichiomycetes</taxon>
        <taxon>Pichiales</taxon>
        <taxon>Pichiaceae</taxon>
        <taxon>Pichia</taxon>
    </lineage>
</organism>
<dbReference type="InterPro" id="IPR003593">
    <property type="entry name" value="AAA+_ATPase"/>
</dbReference>
<dbReference type="RefSeq" id="XP_019018628.1">
    <property type="nucleotide sequence ID" value="XM_019160830.1"/>
</dbReference>
<evidence type="ECO:0000256" key="1">
    <source>
        <dbReference type="ARBA" id="ARBA00006184"/>
    </source>
</evidence>
<dbReference type="GO" id="GO:0051301">
    <property type="term" value="P:cell division"/>
    <property type="evidence" value="ECO:0007669"/>
    <property type="project" value="UniProtKB-UniRule"/>
</dbReference>
<proteinExistence type="inferred from homology"/>
<reference evidence="5 6" key="1">
    <citation type="journal article" date="2016" name="Proc. Natl. Acad. Sci. U.S.A.">
        <title>Comparative genomics of biotechnologically important yeasts.</title>
        <authorList>
            <person name="Riley R."/>
            <person name="Haridas S."/>
            <person name="Wolfe K.H."/>
            <person name="Lopes M.R."/>
            <person name="Hittinger C.T."/>
            <person name="Goeker M."/>
            <person name="Salamov A.A."/>
            <person name="Wisecaver J.H."/>
            <person name="Long T.M."/>
            <person name="Calvey C.H."/>
            <person name="Aerts A.L."/>
            <person name="Barry K.W."/>
            <person name="Choi C."/>
            <person name="Clum A."/>
            <person name="Coughlan A.Y."/>
            <person name="Deshpande S."/>
            <person name="Douglass A.P."/>
            <person name="Hanson S.J."/>
            <person name="Klenk H.-P."/>
            <person name="LaButti K.M."/>
            <person name="Lapidus A."/>
            <person name="Lindquist E.A."/>
            <person name="Lipzen A.M."/>
            <person name="Meier-Kolthoff J.P."/>
            <person name="Ohm R.A."/>
            <person name="Otillar R.P."/>
            <person name="Pangilinan J.L."/>
            <person name="Peng Y."/>
            <person name="Rokas A."/>
            <person name="Rosa C.A."/>
            <person name="Scheuner C."/>
            <person name="Sibirny A.A."/>
            <person name="Slot J.C."/>
            <person name="Stielow J.B."/>
            <person name="Sun H."/>
            <person name="Kurtzman C.P."/>
            <person name="Blackwell M."/>
            <person name="Grigoriev I.V."/>
            <person name="Jeffries T.W."/>
        </authorList>
    </citation>
    <scope>NUCLEOTIDE SEQUENCE [LARGE SCALE GENOMIC DNA]</scope>
    <source>
        <strain evidence="5 6">NRRL Y-2026</strain>
    </source>
</reference>
<dbReference type="GeneID" id="30177517"/>
<dbReference type="GO" id="GO:0003688">
    <property type="term" value="F:DNA replication origin binding"/>
    <property type="evidence" value="ECO:0007669"/>
    <property type="project" value="TreeGrafter"/>
</dbReference>
<gene>
    <name evidence="5" type="ORF">PICMEDRAFT_15453</name>
</gene>
<dbReference type="Pfam" id="PF22606">
    <property type="entry name" value="Cdc6-ORC-like_ATPase_lid"/>
    <property type="match status" value="1"/>
</dbReference>
<evidence type="ECO:0000256" key="3">
    <source>
        <dbReference type="PIRNR" id="PIRNR001767"/>
    </source>
</evidence>
<dbReference type="PANTHER" id="PTHR10763:SF26">
    <property type="entry name" value="CELL DIVISION CONTROL PROTEIN 6 HOMOLOG"/>
    <property type="match status" value="1"/>
</dbReference>
<dbReference type="GO" id="GO:0005634">
    <property type="term" value="C:nucleus"/>
    <property type="evidence" value="ECO:0007669"/>
    <property type="project" value="TreeGrafter"/>
</dbReference>
<keyword evidence="2" id="KW-0235">DNA replication</keyword>
<comment type="similarity">
    <text evidence="1 3">Belongs to the CDC6/cdc18 family.</text>
</comment>
<dbReference type="Pfam" id="PF13401">
    <property type="entry name" value="AAA_22"/>
    <property type="match status" value="1"/>
</dbReference>
<dbReference type="InterPro" id="IPR050311">
    <property type="entry name" value="ORC1/CDC6"/>
</dbReference>
<sequence length="574" mass="64235">MSLKRTLNVLYDGNDNFNDTCGKNVEVKRHKKVQPLSISNDLGLLTPPVTPEHLVKAVRLSNTSLNSVSKNLNLSLATENAKSLEPKTASLAHSQILQRKQSPYTDAKNLFLRSSQPHFDLNCVLRGREKEAKILDSYITKSLVSLESGSIYVSGPPGTGKSAQINASIKHLLSNAKQNSSSDGNVHQIVLDGNLERKVRVIKFNCMSISNASELLKEIYYKISGLKFNSANGSAQLSRLFQKTNKNDCDMTILVLDEMDNIVNKSQQSLFELFTWASNLIDSDTKPNLLLIGIANALDLTDRFLPRLRANCINPKLVPFLPYTADQIKSVITTKLFTLFENNKENIPGKHTLLPPLVHPAAIQFCAKKSAVTTGDLRKAFDVMFKSIDLFEENLLKTKDLNELLRTPIESLPKVMISQVVKVCSASFNSNFELKLKPLNLQQKMILAFLFKFEEKLETERAQTNKNKGCKKLSNAISLGSFFEYYSEKCKIFDNVITQLKRAEFLEILSSLDIHGLVSISMLNTSSSTKTLLANNGVSLNFDNFKVSSSIPKMEFFKTVNENIVLKRIVHSNY</sequence>
<dbReference type="EMBL" id="KV454002">
    <property type="protein sequence ID" value="ODQ47515.1"/>
    <property type="molecule type" value="Genomic_DNA"/>
</dbReference>
<keyword evidence="6" id="KW-1185">Reference proteome</keyword>
<dbReference type="SMART" id="SM00382">
    <property type="entry name" value="AAA"/>
    <property type="match status" value="1"/>
</dbReference>
<name>A0A1E3NN30_9ASCO</name>
<dbReference type="InterPro" id="IPR027417">
    <property type="entry name" value="P-loop_NTPase"/>
</dbReference>
<protein>
    <recommendedName>
        <fullName evidence="3">Cell division control protein</fullName>
    </recommendedName>
</protein>
<dbReference type="InterPro" id="IPR016314">
    <property type="entry name" value="Cdc6/18"/>
</dbReference>
<dbReference type="PANTHER" id="PTHR10763">
    <property type="entry name" value="CELL DIVISION CONTROL PROTEIN 6-RELATED"/>
    <property type="match status" value="1"/>
</dbReference>
<dbReference type="STRING" id="763406.A0A1E3NN30"/>
<dbReference type="OrthoDB" id="1926878at2759"/>
<dbReference type="Gene3D" id="1.10.8.60">
    <property type="match status" value="1"/>
</dbReference>
<evidence type="ECO:0000313" key="5">
    <source>
        <dbReference type="EMBL" id="ODQ47515.1"/>
    </source>
</evidence>
<dbReference type="Proteomes" id="UP000094455">
    <property type="component" value="Unassembled WGS sequence"/>
</dbReference>
<dbReference type="GO" id="GO:0006270">
    <property type="term" value="P:DNA replication initiation"/>
    <property type="evidence" value="ECO:0007669"/>
    <property type="project" value="UniProtKB-UniRule"/>
</dbReference>
<feature type="domain" description="AAA+ ATPase" evidence="4">
    <location>
        <begin position="147"/>
        <end position="320"/>
    </location>
</feature>
<evidence type="ECO:0000259" key="4">
    <source>
        <dbReference type="SMART" id="SM00382"/>
    </source>
</evidence>
<dbReference type="GO" id="GO:0033314">
    <property type="term" value="P:mitotic DNA replication checkpoint signaling"/>
    <property type="evidence" value="ECO:0007669"/>
    <property type="project" value="TreeGrafter"/>
</dbReference>
<dbReference type="GO" id="GO:0016887">
    <property type="term" value="F:ATP hydrolysis activity"/>
    <property type="evidence" value="ECO:0007669"/>
    <property type="project" value="InterPro"/>
</dbReference>
<dbReference type="PIRSF" id="PIRSF001767">
    <property type="entry name" value="Cdc6"/>
    <property type="match status" value="1"/>
</dbReference>
<dbReference type="Gene3D" id="3.40.50.300">
    <property type="entry name" value="P-loop containing nucleotide triphosphate hydrolases"/>
    <property type="match status" value="1"/>
</dbReference>
<evidence type="ECO:0000313" key="6">
    <source>
        <dbReference type="Proteomes" id="UP000094455"/>
    </source>
</evidence>
<dbReference type="InterPro" id="IPR054425">
    <property type="entry name" value="Cdc6_ORC1-like_ATPase_lid"/>
</dbReference>
<dbReference type="InterPro" id="IPR049945">
    <property type="entry name" value="AAA_22"/>
</dbReference>
<accession>A0A1E3NN30</accession>